<name>A0A8H3SFL6_9EURO</name>
<evidence type="ECO:0008006" key="4">
    <source>
        <dbReference type="Google" id="ProtNLM"/>
    </source>
</evidence>
<feature type="compositionally biased region" description="Low complexity" evidence="1">
    <location>
        <begin position="262"/>
        <end position="289"/>
    </location>
</feature>
<protein>
    <recommendedName>
        <fullName evidence="4">GIY-YIG domain-containing protein</fullName>
    </recommendedName>
</protein>
<feature type="region of interest" description="Disordered" evidence="1">
    <location>
        <begin position="247"/>
        <end position="289"/>
    </location>
</feature>
<organism evidence="2 3">
    <name type="scientific">Aspergillus udagawae</name>
    <dbReference type="NCBI Taxonomy" id="91492"/>
    <lineage>
        <taxon>Eukaryota</taxon>
        <taxon>Fungi</taxon>
        <taxon>Dikarya</taxon>
        <taxon>Ascomycota</taxon>
        <taxon>Pezizomycotina</taxon>
        <taxon>Eurotiomycetes</taxon>
        <taxon>Eurotiomycetidae</taxon>
        <taxon>Eurotiales</taxon>
        <taxon>Aspergillaceae</taxon>
        <taxon>Aspergillus</taxon>
        <taxon>Aspergillus subgen. Fumigati</taxon>
    </lineage>
</organism>
<accession>A0A8H3SFL6</accession>
<evidence type="ECO:0000256" key="1">
    <source>
        <dbReference type="SAM" id="MobiDB-lite"/>
    </source>
</evidence>
<sequence length="446" mass="48604">MWHHCWRERGLGVPKLRSNLTTAQKLRVVELDGKWAAAKLEREEVHKKRKAAREAVEEGFQSLPFAEDDGRQGIYANFASGDRRRMDEEYDVYVGSSRHLKQRVAWHLGVAEKFSVTNLPEEHKKSFHYRQICRDGVRLTEKIRKHLDIPSVPWRGMNAAWPLRQGFFNVGARSASPCCNPACDRMTYPEALRPEGAPKYKRLCGDPGNPLGPYLCGICFRYRPWHGGVLPDKDVLAKFQPSAQHYVSRHASPTPAASSGQASPPVAASPTPVGSPLAASPGPASSPLAGPLRSDGSLCVLPPLGALPPLSPAAASAEPLPAALPCQRCLMDALHQGRVCSCLSDLKATRAAGGEIRCDNCGAVENPSKRGHIANSETGKVLCYLCDSLARSRKTRDSGPVQRFETKKQLKADREAGRPIVCSNCGAIEDPSAPKAKVFLVNQRSG</sequence>
<gene>
    <name evidence="2" type="ORF">IFM46972_11265</name>
</gene>
<dbReference type="AlphaFoldDB" id="A0A8H3SFL6"/>
<evidence type="ECO:0000313" key="3">
    <source>
        <dbReference type="Proteomes" id="UP000465221"/>
    </source>
</evidence>
<comment type="caution">
    <text evidence="2">The sequence shown here is derived from an EMBL/GenBank/DDBJ whole genome shotgun (WGS) entry which is preliminary data.</text>
</comment>
<dbReference type="EMBL" id="BLKC01000196">
    <property type="protein sequence ID" value="GFF59001.1"/>
    <property type="molecule type" value="Genomic_DNA"/>
</dbReference>
<proteinExistence type="predicted"/>
<evidence type="ECO:0000313" key="2">
    <source>
        <dbReference type="EMBL" id="GFF59001.1"/>
    </source>
</evidence>
<dbReference type="Proteomes" id="UP000465221">
    <property type="component" value="Unassembled WGS sequence"/>
</dbReference>
<reference evidence="2 3" key="1">
    <citation type="submission" date="2020-01" db="EMBL/GenBank/DDBJ databases">
        <title>Draft genome sequence of Aspergillus udagawae IFM 46972.</title>
        <authorList>
            <person name="Takahashi H."/>
            <person name="Yaguchi T."/>
        </authorList>
    </citation>
    <scope>NUCLEOTIDE SEQUENCE [LARGE SCALE GENOMIC DNA]</scope>
    <source>
        <strain evidence="2 3">IFM 46972</strain>
    </source>
</reference>